<dbReference type="HOGENOM" id="CLU_3173797_0_0_9"/>
<reference evidence="1 2" key="1">
    <citation type="journal article" date="2006" name="Proc. Natl. Acad. Sci. U.S.A.">
        <title>Molecular genetic anatomy of inter- and intraserotype variation in the human bacterial pathogen group A Streptococcus.</title>
        <authorList>
            <person name="Beres S.B."/>
            <person name="Richter E.W."/>
            <person name="Nagiec M.J."/>
            <person name="Sumby P."/>
            <person name="Porcella S.F."/>
            <person name="DeLeo F.R."/>
            <person name="Musser J.M."/>
        </authorList>
    </citation>
    <scope>NUCLEOTIDE SEQUENCE [LARGE SCALE GENOMIC DNA]</scope>
    <source>
        <strain evidence="1 2">MGAS9429</strain>
    </source>
</reference>
<sequence>MKRIISLRAHLKLFLLLLSIIKRGRSSWFVFPKYLFRQLFWIGSMISDSFDVF</sequence>
<dbReference type="EMBL" id="CP000259">
    <property type="protein sequence ID" value="ABF32259.1"/>
    <property type="molecule type" value="Genomic_DNA"/>
</dbReference>
<name>Q1JLG0_STRPC</name>
<dbReference type="KEGG" id="spk:MGAS9429_Spy1072"/>
<accession>Q1JLG0</accession>
<proteinExistence type="predicted"/>
<protein>
    <submittedName>
        <fullName evidence="1">Uncharacterized protein</fullName>
    </submittedName>
</protein>
<dbReference type="Proteomes" id="UP000002433">
    <property type="component" value="Chromosome"/>
</dbReference>
<evidence type="ECO:0000313" key="2">
    <source>
        <dbReference type="Proteomes" id="UP000002433"/>
    </source>
</evidence>
<gene>
    <name evidence="1" type="ordered locus">MGAS9429_Spy1072</name>
</gene>
<organism evidence="1 2">
    <name type="scientific">Streptococcus pyogenes serotype M12 (strain MGAS9429)</name>
    <dbReference type="NCBI Taxonomy" id="370551"/>
    <lineage>
        <taxon>Bacteria</taxon>
        <taxon>Bacillati</taxon>
        <taxon>Bacillota</taxon>
        <taxon>Bacilli</taxon>
        <taxon>Lactobacillales</taxon>
        <taxon>Streptococcaceae</taxon>
        <taxon>Streptococcus</taxon>
    </lineage>
</organism>
<dbReference type="AlphaFoldDB" id="Q1JLG0"/>
<evidence type="ECO:0000313" key="1">
    <source>
        <dbReference type="EMBL" id="ABF32259.1"/>
    </source>
</evidence>